<feature type="compositionally biased region" description="Basic and acidic residues" evidence="1">
    <location>
        <begin position="1324"/>
        <end position="1335"/>
    </location>
</feature>
<feature type="compositionally biased region" description="Low complexity" evidence="1">
    <location>
        <begin position="2496"/>
        <end position="2506"/>
    </location>
</feature>
<feature type="compositionally biased region" description="Basic and acidic residues" evidence="1">
    <location>
        <begin position="715"/>
        <end position="731"/>
    </location>
</feature>
<feature type="compositionally biased region" description="Polar residues" evidence="1">
    <location>
        <begin position="437"/>
        <end position="449"/>
    </location>
</feature>
<feature type="compositionally biased region" description="Basic and acidic residues" evidence="1">
    <location>
        <begin position="1578"/>
        <end position="1641"/>
    </location>
</feature>
<feature type="region of interest" description="Disordered" evidence="1">
    <location>
        <begin position="334"/>
        <end position="877"/>
    </location>
</feature>
<feature type="compositionally biased region" description="Basic and acidic residues" evidence="1">
    <location>
        <begin position="553"/>
        <end position="582"/>
    </location>
</feature>
<proteinExistence type="predicted"/>
<feature type="compositionally biased region" description="Basic and acidic residues" evidence="1">
    <location>
        <begin position="356"/>
        <end position="373"/>
    </location>
</feature>
<feature type="compositionally biased region" description="Basic and acidic residues" evidence="1">
    <location>
        <begin position="2129"/>
        <end position="2139"/>
    </location>
</feature>
<feature type="region of interest" description="Disordered" evidence="1">
    <location>
        <begin position="2619"/>
        <end position="2712"/>
    </location>
</feature>
<feature type="compositionally biased region" description="Basic and acidic residues" evidence="1">
    <location>
        <begin position="2011"/>
        <end position="2049"/>
    </location>
</feature>
<feature type="compositionally biased region" description="Basic and acidic residues" evidence="1">
    <location>
        <begin position="591"/>
        <end position="611"/>
    </location>
</feature>
<evidence type="ECO:0000256" key="1">
    <source>
        <dbReference type="SAM" id="MobiDB-lite"/>
    </source>
</evidence>
<feature type="compositionally biased region" description="Low complexity" evidence="1">
    <location>
        <begin position="968"/>
        <end position="982"/>
    </location>
</feature>
<evidence type="ECO:0000313" key="2">
    <source>
        <dbReference type="EMBL" id="PFH38350.1"/>
    </source>
</evidence>
<feature type="compositionally biased region" description="Polar residues" evidence="1">
    <location>
        <begin position="1247"/>
        <end position="1258"/>
    </location>
</feature>
<feature type="compositionally biased region" description="Low complexity" evidence="1">
    <location>
        <begin position="1141"/>
        <end position="1164"/>
    </location>
</feature>
<feature type="compositionally biased region" description="Basic and acidic residues" evidence="1">
    <location>
        <begin position="512"/>
        <end position="533"/>
    </location>
</feature>
<feature type="region of interest" description="Disordered" evidence="1">
    <location>
        <begin position="935"/>
        <end position="1060"/>
    </location>
</feature>
<name>A0A2A9MQK9_BESBE</name>
<feature type="compositionally biased region" description="Basic and acidic residues" evidence="1">
    <location>
        <begin position="1983"/>
        <end position="1998"/>
    </location>
</feature>
<feature type="compositionally biased region" description="Polar residues" evidence="1">
    <location>
        <begin position="983"/>
        <end position="1000"/>
    </location>
</feature>
<organism evidence="2 3">
    <name type="scientific">Besnoitia besnoiti</name>
    <name type="common">Apicomplexan protozoan</name>
    <dbReference type="NCBI Taxonomy" id="94643"/>
    <lineage>
        <taxon>Eukaryota</taxon>
        <taxon>Sar</taxon>
        <taxon>Alveolata</taxon>
        <taxon>Apicomplexa</taxon>
        <taxon>Conoidasida</taxon>
        <taxon>Coccidia</taxon>
        <taxon>Eucoccidiorida</taxon>
        <taxon>Eimeriorina</taxon>
        <taxon>Sarcocystidae</taxon>
        <taxon>Besnoitia</taxon>
    </lineage>
</organism>
<feature type="region of interest" description="Disordered" evidence="1">
    <location>
        <begin position="1983"/>
        <end position="2067"/>
    </location>
</feature>
<feature type="compositionally biased region" description="Basic and acidic residues" evidence="1">
    <location>
        <begin position="137"/>
        <end position="154"/>
    </location>
</feature>
<feature type="region of interest" description="Disordered" evidence="1">
    <location>
        <begin position="1843"/>
        <end position="1948"/>
    </location>
</feature>
<feature type="compositionally biased region" description="Low complexity" evidence="1">
    <location>
        <begin position="1302"/>
        <end position="1318"/>
    </location>
</feature>
<reference evidence="2 3" key="1">
    <citation type="submission" date="2017-09" db="EMBL/GenBank/DDBJ databases">
        <title>Genome sequencing of Besnoitia besnoiti strain Bb-Ger1.</title>
        <authorList>
            <person name="Schares G."/>
            <person name="Venepally P."/>
            <person name="Lorenzi H.A."/>
        </authorList>
    </citation>
    <scope>NUCLEOTIDE SEQUENCE [LARGE SCALE GENOMIC DNA]</scope>
    <source>
        <strain evidence="2 3">Bb-Ger1</strain>
    </source>
</reference>
<feature type="compositionally biased region" description="Polar residues" evidence="1">
    <location>
        <begin position="235"/>
        <end position="249"/>
    </location>
</feature>
<feature type="compositionally biased region" description="Polar residues" evidence="1">
    <location>
        <begin position="538"/>
        <end position="552"/>
    </location>
</feature>
<feature type="compositionally biased region" description="Low complexity" evidence="1">
    <location>
        <begin position="626"/>
        <end position="638"/>
    </location>
</feature>
<dbReference type="KEGG" id="bbes:BESB_006910"/>
<feature type="region of interest" description="Disordered" evidence="1">
    <location>
        <begin position="1101"/>
        <end position="1420"/>
    </location>
</feature>
<feature type="compositionally biased region" description="Basic and acidic residues" evidence="1">
    <location>
        <begin position="1488"/>
        <end position="1499"/>
    </location>
</feature>
<feature type="region of interest" description="Disordered" evidence="1">
    <location>
        <begin position="1437"/>
        <end position="1796"/>
    </location>
</feature>
<evidence type="ECO:0000313" key="3">
    <source>
        <dbReference type="Proteomes" id="UP000224006"/>
    </source>
</evidence>
<feature type="compositionally biased region" description="Basic and acidic residues" evidence="1">
    <location>
        <begin position="799"/>
        <end position="826"/>
    </location>
</feature>
<keyword evidence="3" id="KW-1185">Reference proteome</keyword>
<feature type="compositionally biased region" description="Basic and acidic residues" evidence="1">
    <location>
        <begin position="165"/>
        <end position="184"/>
    </location>
</feature>
<feature type="compositionally biased region" description="Basic residues" evidence="1">
    <location>
        <begin position="1678"/>
        <end position="1693"/>
    </location>
</feature>
<feature type="region of interest" description="Disordered" evidence="1">
    <location>
        <begin position="2108"/>
        <end position="2146"/>
    </location>
</feature>
<dbReference type="OrthoDB" id="10411545at2759"/>
<feature type="compositionally biased region" description="Basic and acidic residues" evidence="1">
    <location>
        <begin position="833"/>
        <end position="863"/>
    </location>
</feature>
<gene>
    <name evidence="2" type="ORF">BESB_006910</name>
</gene>
<feature type="compositionally biased region" description="Basic and acidic residues" evidence="1">
    <location>
        <begin position="473"/>
        <end position="487"/>
    </location>
</feature>
<dbReference type="RefSeq" id="XP_029222359.1">
    <property type="nucleotide sequence ID" value="XM_029359446.1"/>
</dbReference>
<feature type="compositionally biased region" description="Low complexity" evidence="1">
    <location>
        <begin position="1235"/>
        <end position="1245"/>
    </location>
</feature>
<dbReference type="Proteomes" id="UP000224006">
    <property type="component" value="Chromosome I"/>
</dbReference>
<feature type="region of interest" description="Disordered" evidence="1">
    <location>
        <begin position="94"/>
        <end position="312"/>
    </location>
</feature>
<accession>A0A2A9MQK9</accession>
<dbReference type="GeneID" id="40305754"/>
<feature type="compositionally biased region" description="Polar residues" evidence="1">
    <location>
        <begin position="2514"/>
        <end position="2531"/>
    </location>
</feature>
<feature type="region of interest" description="Disordered" evidence="1">
    <location>
        <begin position="2172"/>
        <end position="2247"/>
    </location>
</feature>
<dbReference type="EMBL" id="NWUJ01000001">
    <property type="protein sequence ID" value="PFH38350.1"/>
    <property type="molecule type" value="Genomic_DNA"/>
</dbReference>
<feature type="compositionally biased region" description="Low complexity" evidence="1">
    <location>
        <begin position="2108"/>
        <end position="2128"/>
    </location>
</feature>
<protein>
    <submittedName>
        <fullName evidence="2">Uncharacterized protein</fullName>
    </submittedName>
</protein>
<feature type="compositionally biased region" description="Polar residues" evidence="1">
    <location>
        <begin position="1292"/>
        <end position="1301"/>
    </location>
</feature>
<feature type="compositionally biased region" description="Pro residues" evidence="1">
    <location>
        <begin position="2286"/>
        <end position="2295"/>
    </location>
</feature>
<feature type="compositionally biased region" description="Basic and acidic residues" evidence="1">
    <location>
        <begin position="108"/>
        <end position="117"/>
    </location>
</feature>
<feature type="compositionally biased region" description="Acidic residues" evidence="1">
    <location>
        <begin position="255"/>
        <end position="269"/>
    </location>
</feature>
<feature type="compositionally biased region" description="Low complexity" evidence="1">
    <location>
        <begin position="1741"/>
        <end position="1759"/>
    </location>
</feature>
<feature type="compositionally biased region" description="Polar residues" evidence="1">
    <location>
        <begin position="458"/>
        <end position="469"/>
    </location>
</feature>
<feature type="compositionally biased region" description="Low complexity" evidence="1">
    <location>
        <begin position="2299"/>
        <end position="2312"/>
    </location>
</feature>
<feature type="compositionally biased region" description="Basic and acidic residues" evidence="1">
    <location>
        <begin position="2619"/>
        <end position="2635"/>
    </location>
</feature>
<sequence length="2732" mass="282705">MDPSDHGTVAAAASSCSPFSCLLAAPCEDLGEPTTDSPHRSASNSACLSGDLNLRAPPSFLPSSRPSSCVVSPPAVVSPASPFVLSLSLLPAADGERAQSSGGALAEEEARRRRDSGSRCTLRDASAGSTPRSRLWQGDREETSAREAMTKLDVDAGAVCGNAEGHPEGFSLREPDEKERKRGESSVSSTEEEDACMLRLSDTASRDRHIEGEGGGASGASALVRTEGQGRHAPTVQNTWAINSSSRAASGSLDAAEEDVAVCDPDDGSGEPLGTPPHAANADNGEPRPVSSECLPEESEEGGERPSFAPSTCIFMSSASSGALAARAPEFRSSLCPLEGERRGTAEQTVCEGETEETRDVGADEREDDEGKGRRPASARGGLNSCGAASGPVWSSLAEDRESDATNLREAPRDALAIEPKRVTGASSRVQEEARVETNSPARTVSLSPRSCGVGNDTLPTPRTPTQLADSAPQREEREKEVSDAGRRSAGAQRAESHSGLGERTSAEGEETGARDERPAAHERLHTHDHVQRDAQCQVGQNTDCVCNSNNGKARDESEKRKAAAAEEERGSRGEEEGRETAEQEEVQTEETQRAPHAIRSDKGESTRKVAQEAVTASREAKQREQLSSPSRSAASSQRRLRRLEDGDDTENEEDCRCIVSSKSSNGQPDRDFGRTKKTLENDRITFDTTKRDSVQRETTVTAEVHPRRGIGSRELCDDPEKSKGESKEAENAPGFHAKKTVPLDSGAFREPRLALSSTAGGKGHARRGAESSAEGGGEAEELLQAVGAEDAEGWQARTVDEKTEIRSSQAEERATSEADAGESRRKTPTPEATRESGGDQTRCTEEHRAAKEERGVSDDTSTKQKSMPPNDMANKTDLLKEEIAGVSAGTVYSVAALLGFRGDFARVLFPPPKPSKCSEQAGGGVSLSLSLGAASLSSSAPQKHKDTPSGKTHLHLSPVPSFEANTVAPSSPSSVSSASAPRTPNSGDAESVRGSSGSTERTKASPGYLRPSPSPRDADSSGFPKFMMVSRVSQRLPLAGDHTHPHSGPNRQDGPSRLVDGRDGGVFYSTYARVAADGEAPRMMEAAGDHQRVCPLANSPMLGAQNGRRTNPALFRGGAEGAGRGHHPAYGYRQSSHAVGSPSLRSSSSAMPSLSPLPSGGVSRATASGGEFAGLRAPVTHSAKQPRGSAGDRCGSRSGPPPSSLLPRASQRGPLSQPPTEDAAGRELRRRRGSSGSESGERAACTATSEPSQSRKASPSRVAPPACGSVLAQRTSLVEARGHLMGPAGSSRRSSTPNADESSTGELASALSGGSRASRLHTRIHEDRGDREETLSVPVHLGASEKNSPARRASSGGGLPLPETREASGGPLGGGGAQDARRPSILGAVPRTPSTPPEGRDTGRRHSSSARASDDSCVESTWSTASLLSLCVAPQRKAGGDSRAAGAEQGKEIGLGSRAKRASVVDADAAEPGDKRAEALHTNNQVEVRREDGQEGEHVSGAAKGRRGDRRNREGKEKTRIDNSQSAGKECGGMTAASLCAASQSSRSKRKTGAKGEEETKRAGEKTGANAEPATQKCERDAQGAAGARRDGGRGGRERLAQGEAKGAEDGERGHERRTAEEDPCGGRKGKDRERDRDGAKGIPSLLPSSAGDGSGEGYVCKAAKENGVAAPSSSRSARKKGSASREKKKSPGHLSATAASPAALATRSPNAGSEERQNNNGARTGGEGKREGRKKSCWTAAAVSPASSALASTTSASPFPLSPRASRPTGAAGSPEDARSSFASPSLSSGGAACDKKQTQFGAVAPSAAELSGAAGVTGTVSSRTKPVAAARWTPFAKAGEYRNAPLSFPGDGGGVAGAHPRKTAAQASSANPVKPQPGNLLGSVSGARAAPRARRNSLAPLSSFADLLPQEPAPHARGGRRGGGGEREIWDAPEAGLKEAKSGDTRDGLAAFFTLGDIRQAERAIEGGEMSLQQFVAYKKEKCRREGEERKRQDSLEGGEGGDGESAASRDEEKEDEQRKRTANREQQRHRDTERRCKSGEQETRNGRPGAAGEQHEESHMHARANIAVGLGGVALQQDVEEEFSVFEYEDPAAVTSESFFTSSSCFASSSYPSSASLSELLAPSHRGESGAEKGKPSPGKSFSLLNVAEGRLVSGALGWSAAETGFVPPAREGSGSPGATHARQGGIFAEDNGKRARTGPVSASCSNGRARRANGAPTQPPTHHAVGQTVIPPAGSSHATGVAEDCGAGRSLLSHKQPLDEETGRAAGRRLLALLGVTLGSPPAPQQPPPVGVSRAAGGPRARPYAVQQPPPRRAPSASIASPPSAASAFSHIGRRREGAHCGGASPTTAHTPHGGGSAASSVPAAAASPLRSTGSLSSAAALSSFRSLLAALEAQTNAKKVLGGALGEEKEGAAADRAKAEQELLARLERAASSLTPRHGAPVQASSPAAAFSGGRQGTPPGFASSFRPSAYGGVVPSPAPEAPRVRPAFAASCSSPADGSGAPGGSSFTPSHSQLPHFSADSFSPSGLPHASSASISRLPASPLSHAQSSASVPLSAASAFGSSSFATRGLVCGDQGAAAAFSRFMAASSPAQRAEIEGALKQELRERFASALRRGREAERERLREAEGYGRGAEAGQPGAESQAFSPFRKRESGSPQLAAALALLASSAANDRTGERGERNAEGREQGRRGPERAQTPGGDAAPQAALLTALRAVIQGNLQQPGA</sequence>
<dbReference type="VEuPathDB" id="ToxoDB:BESB_006910"/>
<feature type="region of interest" description="Disordered" evidence="1">
    <location>
        <begin position="2282"/>
        <end position="2367"/>
    </location>
</feature>
<feature type="compositionally biased region" description="Low complexity" evidence="1">
    <location>
        <begin position="1696"/>
        <end position="1708"/>
    </location>
</feature>
<feature type="compositionally biased region" description="Basic and acidic residues" evidence="1">
    <location>
        <begin position="1555"/>
        <end position="1566"/>
    </location>
</feature>
<feature type="compositionally biased region" description="Low complexity" evidence="1">
    <location>
        <begin position="2319"/>
        <end position="2333"/>
    </location>
</feature>
<feature type="compositionally biased region" description="Basic and acidic residues" evidence="1">
    <location>
        <begin position="1512"/>
        <end position="1522"/>
    </location>
</feature>
<feature type="compositionally biased region" description="Low complexity" evidence="1">
    <location>
        <begin position="2665"/>
        <end position="2677"/>
    </location>
</feature>
<feature type="compositionally biased region" description="Basic and acidic residues" evidence="1">
    <location>
        <begin position="1926"/>
        <end position="1948"/>
    </location>
</feature>
<feature type="compositionally biased region" description="Basic and acidic residues" evidence="1">
    <location>
        <begin position="2680"/>
        <end position="2700"/>
    </location>
</feature>
<comment type="caution">
    <text evidence="2">The sequence shown here is derived from an EMBL/GenBank/DDBJ whole genome shotgun (WGS) entry which is preliminary data.</text>
</comment>
<feature type="compositionally biased region" description="Low complexity" evidence="1">
    <location>
        <begin position="1782"/>
        <end position="1795"/>
    </location>
</feature>
<feature type="region of interest" description="Disordered" evidence="1">
    <location>
        <begin position="2438"/>
        <end position="2471"/>
    </location>
</feature>
<feature type="compositionally biased region" description="Basic and acidic residues" evidence="1">
    <location>
        <begin position="669"/>
        <end position="696"/>
    </location>
</feature>
<feature type="region of interest" description="Disordered" evidence="1">
    <location>
        <begin position="2489"/>
        <end position="2542"/>
    </location>
</feature>